<reference evidence="1 2" key="1">
    <citation type="journal article" date="2021" name="Elife">
        <title>Chloroplast acquisition without the gene transfer in kleptoplastic sea slugs, Plakobranchus ocellatus.</title>
        <authorList>
            <person name="Maeda T."/>
            <person name="Takahashi S."/>
            <person name="Yoshida T."/>
            <person name="Shimamura S."/>
            <person name="Takaki Y."/>
            <person name="Nagai Y."/>
            <person name="Toyoda A."/>
            <person name="Suzuki Y."/>
            <person name="Arimoto A."/>
            <person name="Ishii H."/>
            <person name="Satoh N."/>
            <person name="Nishiyama T."/>
            <person name="Hasebe M."/>
            <person name="Maruyama T."/>
            <person name="Minagawa J."/>
            <person name="Obokata J."/>
            <person name="Shigenobu S."/>
        </authorList>
    </citation>
    <scope>NUCLEOTIDE SEQUENCE [LARGE SCALE GENOMIC DNA]</scope>
</reference>
<proteinExistence type="predicted"/>
<name>A0AAV3YF18_9GAST</name>
<keyword evidence="2" id="KW-1185">Reference proteome</keyword>
<evidence type="ECO:0000313" key="1">
    <source>
        <dbReference type="EMBL" id="GFN81795.1"/>
    </source>
</evidence>
<organism evidence="1 2">
    <name type="scientific">Plakobranchus ocellatus</name>
    <dbReference type="NCBI Taxonomy" id="259542"/>
    <lineage>
        <taxon>Eukaryota</taxon>
        <taxon>Metazoa</taxon>
        <taxon>Spiralia</taxon>
        <taxon>Lophotrochozoa</taxon>
        <taxon>Mollusca</taxon>
        <taxon>Gastropoda</taxon>
        <taxon>Heterobranchia</taxon>
        <taxon>Euthyneura</taxon>
        <taxon>Panpulmonata</taxon>
        <taxon>Sacoglossa</taxon>
        <taxon>Placobranchoidea</taxon>
        <taxon>Plakobranchidae</taxon>
        <taxon>Plakobranchus</taxon>
    </lineage>
</organism>
<accession>A0AAV3YF18</accession>
<dbReference type="Proteomes" id="UP000735302">
    <property type="component" value="Unassembled WGS sequence"/>
</dbReference>
<comment type="caution">
    <text evidence="1">The sequence shown here is derived from an EMBL/GenBank/DDBJ whole genome shotgun (WGS) entry which is preliminary data.</text>
</comment>
<sequence>MPPMTTIQRRIRNKFKSLVGDAIQLTQQNRRASRDFMHGLLGKKVQRKKTFQQAALMKKIPKLSELVSTLQDKVRTVSCRRIGPEGTTAVE</sequence>
<dbReference type="EMBL" id="BLXT01000945">
    <property type="protein sequence ID" value="GFN81795.1"/>
    <property type="molecule type" value="Genomic_DNA"/>
</dbReference>
<dbReference type="AlphaFoldDB" id="A0AAV3YF18"/>
<protein>
    <submittedName>
        <fullName evidence="1">Uncharacterized protein</fullName>
    </submittedName>
</protein>
<gene>
    <name evidence="1" type="ORF">PoB_000830100</name>
</gene>
<evidence type="ECO:0000313" key="2">
    <source>
        <dbReference type="Proteomes" id="UP000735302"/>
    </source>
</evidence>